<dbReference type="PANTHER" id="PTHR11699">
    <property type="entry name" value="ALDEHYDE DEHYDROGENASE-RELATED"/>
    <property type="match status" value="1"/>
</dbReference>
<evidence type="ECO:0000259" key="6">
    <source>
        <dbReference type="Pfam" id="PF00171"/>
    </source>
</evidence>
<evidence type="ECO:0000256" key="4">
    <source>
        <dbReference type="PROSITE-ProRule" id="PRU10007"/>
    </source>
</evidence>
<dbReference type="PROSITE" id="PS00070">
    <property type="entry name" value="ALDEHYDE_DEHYDR_CYS"/>
    <property type="match status" value="1"/>
</dbReference>
<dbReference type="InterPro" id="IPR016161">
    <property type="entry name" value="Ald_DH/histidinol_DH"/>
</dbReference>
<dbReference type="InterPro" id="IPR029510">
    <property type="entry name" value="Ald_DH_CS_GLU"/>
</dbReference>
<keyword evidence="1" id="KW-0056">Arginine metabolism</keyword>
<dbReference type="GO" id="GO:0006527">
    <property type="term" value="P:L-arginine catabolic process"/>
    <property type="evidence" value="ECO:0007669"/>
    <property type="project" value="InterPro"/>
</dbReference>
<dbReference type="RefSeq" id="WP_189584519.1">
    <property type="nucleotide sequence ID" value="NZ_BMYV01000002.1"/>
</dbReference>
<comment type="caution">
    <text evidence="7">The sequence shown here is derived from an EMBL/GenBank/DDBJ whole genome shotgun (WGS) entry which is preliminary data.</text>
</comment>
<dbReference type="InterPro" id="IPR016163">
    <property type="entry name" value="Ald_DH_C"/>
</dbReference>
<dbReference type="InterPro" id="IPR015590">
    <property type="entry name" value="Aldehyde_DH_dom"/>
</dbReference>
<evidence type="ECO:0000256" key="3">
    <source>
        <dbReference type="ARBA" id="ARBA00023027"/>
    </source>
</evidence>
<dbReference type="InterPro" id="IPR016162">
    <property type="entry name" value="Ald_DH_N"/>
</dbReference>
<dbReference type="InterPro" id="IPR016160">
    <property type="entry name" value="Ald_DH_CS_CYS"/>
</dbReference>
<dbReference type="NCBIfam" id="NF006992">
    <property type="entry name" value="PRK09457.1"/>
    <property type="match status" value="1"/>
</dbReference>
<feature type="domain" description="Aldehyde dehydrogenase" evidence="6">
    <location>
        <begin position="3"/>
        <end position="437"/>
    </location>
</feature>
<dbReference type="GO" id="GO:0043824">
    <property type="term" value="F:succinylglutamate-semialdehyde dehydrogenase activity"/>
    <property type="evidence" value="ECO:0007669"/>
    <property type="project" value="InterPro"/>
</dbReference>
<keyword evidence="8" id="KW-1185">Reference proteome</keyword>
<feature type="active site" evidence="4">
    <location>
        <position position="226"/>
    </location>
</feature>
<dbReference type="SUPFAM" id="SSF53720">
    <property type="entry name" value="ALDH-like"/>
    <property type="match status" value="1"/>
</dbReference>
<protein>
    <submittedName>
        <fullName evidence="7">N-succinylglutamate 5-semialdehyde dehydrogenase</fullName>
    </submittedName>
</protein>
<keyword evidence="2 5" id="KW-0560">Oxidoreductase</keyword>
<organism evidence="7 8">
    <name type="scientific">Litorimonas cladophorae</name>
    <dbReference type="NCBI Taxonomy" id="1220491"/>
    <lineage>
        <taxon>Bacteria</taxon>
        <taxon>Pseudomonadati</taxon>
        <taxon>Pseudomonadota</taxon>
        <taxon>Alphaproteobacteria</taxon>
        <taxon>Maricaulales</taxon>
        <taxon>Robiginitomaculaceae</taxon>
    </lineage>
</organism>
<dbReference type="PROSITE" id="PS00687">
    <property type="entry name" value="ALDEHYDE_DEHYDR_GLU"/>
    <property type="match status" value="1"/>
</dbReference>
<dbReference type="Gene3D" id="3.40.605.10">
    <property type="entry name" value="Aldehyde Dehydrogenase, Chain A, domain 1"/>
    <property type="match status" value="1"/>
</dbReference>
<dbReference type="Proteomes" id="UP000600865">
    <property type="component" value="Unassembled WGS sequence"/>
</dbReference>
<dbReference type="InterPro" id="IPR017649">
    <property type="entry name" value="SuccinylGlu_semiald_DH_AstD"/>
</dbReference>
<keyword evidence="3" id="KW-0520">NAD</keyword>
<evidence type="ECO:0000313" key="7">
    <source>
        <dbReference type="EMBL" id="GGX68368.1"/>
    </source>
</evidence>
<accession>A0A918KNG0</accession>
<gene>
    <name evidence="7" type="primary">astD</name>
    <name evidence="7" type="ORF">GCM10011309_17680</name>
</gene>
<dbReference type="Pfam" id="PF00171">
    <property type="entry name" value="Aldedh"/>
    <property type="match status" value="1"/>
</dbReference>
<evidence type="ECO:0000256" key="1">
    <source>
        <dbReference type="ARBA" id="ARBA00022503"/>
    </source>
</evidence>
<proteinExistence type="inferred from homology"/>
<comment type="similarity">
    <text evidence="5">Belongs to the aldehyde dehydrogenase family.</text>
</comment>
<dbReference type="EMBL" id="BMYV01000002">
    <property type="protein sequence ID" value="GGX68368.1"/>
    <property type="molecule type" value="Genomic_DNA"/>
</dbReference>
<evidence type="ECO:0000313" key="8">
    <source>
        <dbReference type="Proteomes" id="UP000600865"/>
    </source>
</evidence>
<dbReference type="FunFam" id="3.40.605.10:FF:000010">
    <property type="entry name" value="N-succinylglutamate 5-semialdehyde dehydrogenase"/>
    <property type="match status" value="1"/>
</dbReference>
<evidence type="ECO:0000256" key="5">
    <source>
        <dbReference type="RuleBase" id="RU003345"/>
    </source>
</evidence>
<sequence>MSDTFKSICPATGDVVWEGAPASAAQVQTAVAKARAAFADWSLRPFQFRADIALAYAERVREHSEAIALAISRDMGKPLWEARTEAGAMAGKVAVSIKSYNERTPTVITDATRLAHRPHGVMAVFGPFNFPGHLPNGHIIPSLLAGNTVVFKPSELTPQVADIMVQCWTEAGLPDGVLNLVQGARETGAALLDADIDGLLFTGSAKTGTFFHKHFAGRPEVLLALEMGGNNPLIIQDPVDVDAAADLAFMSGYITAGQRCTCARRLILPEGAFGDAVIEVLLAKISKVNIGRWDIDDIFMGPVVSVGAAEAASAFEAELLSKGAKSLSALDRDGAFLRPGLIDVTGISVPDEELFAPFLQVIRVPNLDAAITQANATRFGLASGLICDDGAVWDHACPRLRAGIVNWNKPTTGAASTLPFGGPGLSGNHRPAAYYAADYCAWPQAGQIADVAVGPPMRGMT</sequence>
<dbReference type="CDD" id="cd07095">
    <property type="entry name" value="ALDH_SGSD_AstD"/>
    <property type="match status" value="1"/>
</dbReference>
<dbReference type="Gene3D" id="3.40.309.10">
    <property type="entry name" value="Aldehyde Dehydrogenase, Chain A, domain 2"/>
    <property type="match status" value="1"/>
</dbReference>
<evidence type="ECO:0000256" key="2">
    <source>
        <dbReference type="ARBA" id="ARBA00023002"/>
    </source>
</evidence>
<dbReference type="AlphaFoldDB" id="A0A918KNG0"/>
<name>A0A918KNG0_9PROT</name>
<dbReference type="NCBIfam" id="TIGR03240">
    <property type="entry name" value="arg_catab_astD"/>
    <property type="match status" value="1"/>
</dbReference>
<reference evidence="7 8" key="1">
    <citation type="journal article" date="2014" name="Int. J. Syst. Evol. Microbiol.">
        <title>Complete genome sequence of Corynebacterium casei LMG S-19264T (=DSM 44701T), isolated from a smear-ripened cheese.</title>
        <authorList>
            <consortium name="US DOE Joint Genome Institute (JGI-PGF)"/>
            <person name="Walter F."/>
            <person name="Albersmeier A."/>
            <person name="Kalinowski J."/>
            <person name="Ruckert C."/>
        </authorList>
    </citation>
    <scope>NUCLEOTIDE SEQUENCE [LARGE SCALE GENOMIC DNA]</scope>
    <source>
        <strain evidence="7 8">KCTC 23968</strain>
    </source>
</reference>